<name>A0A0E4AFQ7_RHOER</name>
<evidence type="ECO:0000313" key="2">
    <source>
        <dbReference type="Proteomes" id="UP000627573"/>
    </source>
</evidence>
<evidence type="ECO:0000313" key="1">
    <source>
        <dbReference type="EMBL" id="MBH5143677.1"/>
    </source>
</evidence>
<dbReference type="RefSeq" id="WP_024488131.1">
    <property type="nucleotide sequence ID" value="NZ_BHXB01000003.1"/>
</dbReference>
<organism evidence="1 2">
    <name type="scientific">Rhodococcus erythropolis</name>
    <name type="common">Arthrobacter picolinophilus</name>
    <dbReference type="NCBI Taxonomy" id="1833"/>
    <lineage>
        <taxon>Bacteria</taxon>
        <taxon>Bacillati</taxon>
        <taxon>Actinomycetota</taxon>
        <taxon>Actinomycetes</taxon>
        <taxon>Mycobacteriales</taxon>
        <taxon>Nocardiaceae</taxon>
        <taxon>Rhodococcus</taxon>
        <taxon>Rhodococcus erythropolis group</taxon>
    </lineage>
</organism>
<dbReference type="Proteomes" id="UP000627573">
    <property type="component" value="Unassembled WGS sequence"/>
</dbReference>
<dbReference type="EMBL" id="JAECSB010000043">
    <property type="protein sequence ID" value="MBH5143677.1"/>
    <property type="molecule type" value="Genomic_DNA"/>
</dbReference>
<reference evidence="1 2" key="1">
    <citation type="submission" date="2020-12" db="EMBL/GenBank/DDBJ databases">
        <title>Draft genome sequence of furan degrading bacterial strain FUR100.</title>
        <authorList>
            <person name="Woiski C."/>
        </authorList>
    </citation>
    <scope>NUCLEOTIDE SEQUENCE [LARGE SCALE GENOMIC DNA]</scope>
    <source>
        <strain evidence="1 2">FUR100</strain>
    </source>
</reference>
<dbReference type="AlphaFoldDB" id="A0A0E4AFQ7"/>
<proteinExistence type="predicted"/>
<dbReference type="KEGG" id="reb:XU06_30655"/>
<comment type="caution">
    <text evidence="1">The sequence shown here is derived from an EMBL/GenBank/DDBJ whole genome shotgun (WGS) entry which is preliminary data.</text>
</comment>
<gene>
    <name evidence="1" type="ORF">I3517_13775</name>
</gene>
<accession>A0A0E4AFQ7</accession>
<sequence>MGRRYQNDTTDEGQEMGNLGPYQDFATAAKQVGGVQSFIKIIQKEAVSKAEPAIFAKGFGTGAAFVSVSAVLVASGAVAGKKYLEQRKADQKAAEEAKTQLASEIAVLEGQAGYDGSQPD</sequence>
<keyword evidence="2" id="KW-1185">Reference proteome</keyword>
<protein>
    <submittedName>
        <fullName evidence="1">Uncharacterized protein</fullName>
    </submittedName>
</protein>